<dbReference type="InterPro" id="IPR004859">
    <property type="entry name" value="Xrn1_N"/>
</dbReference>
<dbReference type="GO" id="GO:0003723">
    <property type="term" value="F:RNA binding"/>
    <property type="evidence" value="ECO:0007669"/>
    <property type="project" value="TreeGrafter"/>
</dbReference>
<evidence type="ECO:0000256" key="3">
    <source>
        <dbReference type="ARBA" id="ARBA00022839"/>
    </source>
</evidence>
<reference evidence="7" key="1">
    <citation type="journal article" date="2020" name="Nature">
        <title>Giant virus diversity and host interactions through global metagenomics.</title>
        <authorList>
            <person name="Schulz F."/>
            <person name="Roux S."/>
            <person name="Paez-Espino D."/>
            <person name="Jungbluth S."/>
            <person name="Walsh D.A."/>
            <person name="Denef V.J."/>
            <person name="McMahon K.D."/>
            <person name="Konstantinidis K.T."/>
            <person name="Eloe-Fadrosh E.A."/>
            <person name="Kyrpides N.C."/>
            <person name="Woyke T."/>
        </authorList>
    </citation>
    <scope>NUCLEOTIDE SEQUENCE</scope>
    <source>
        <strain evidence="7">GVMAG-M-3300010354-11</strain>
    </source>
</reference>
<dbReference type="Pfam" id="PF03159">
    <property type="entry name" value="XRN_N"/>
    <property type="match status" value="1"/>
</dbReference>
<proteinExistence type="inferred from homology"/>
<keyword evidence="2" id="KW-0378">Hydrolase</keyword>
<dbReference type="EMBL" id="MN739140">
    <property type="protein sequence ID" value="QHS90501.1"/>
    <property type="molecule type" value="Genomic_DNA"/>
</dbReference>
<evidence type="ECO:0000313" key="7">
    <source>
        <dbReference type="EMBL" id="QHS90501.1"/>
    </source>
</evidence>
<dbReference type="GO" id="GO:0005634">
    <property type="term" value="C:nucleus"/>
    <property type="evidence" value="ECO:0007669"/>
    <property type="project" value="TreeGrafter"/>
</dbReference>
<dbReference type="GO" id="GO:0004534">
    <property type="term" value="F:5'-3' RNA exonuclease activity"/>
    <property type="evidence" value="ECO:0007669"/>
    <property type="project" value="TreeGrafter"/>
</dbReference>
<dbReference type="GO" id="GO:0000956">
    <property type="term" value="P:nuclear-transcribed mRNA catabolic process"/>
    <property type="evidence" value="ECO:0007669"/>
    <property type="project" value="TreeGrafter"/>
</dbReference>
<dbReference type="InterPro" id="IPR027073">
    <property type="entry name" value="5_3_exoribonuclease"/>
</dbReference>
<evidence type="ECO:0000256" key="2">
    <source>
        <dbReference type="ARBA" id="ARBA00022801"/>
    </source>
</evidence>
<keyword evidence="1" id="KW-0540">Nuclease</keyword>
<dbReference type="Pfam" id="PF17846">
    <property type="entry name" value="XRN_M"/>
    <property type="match status" value="2"/>
</dbReference>
<accession>A0A6C0BFD6</accession>
<dbReference type="AlphaFoldDB" id="A0A6C0BFD6"/>
<dbReference type="InterPro" id="IPR041412">
    <property type="entry name" value="Xrn1_helical"/>
</dbReference>
<dbReference type="PANTHER" id="PTHR12341">
    <property type="entry name" value="5'-&gt;3' EXORIBONUCLEASE"/>
    <property type="match status" value="1"/>
</dbReference>
<organism evidence="7">
    <name type="scientific">viral metagenome</name>
    <dbReference type="NCBI Taxonomy" id="1070528"/>
    <lineage>
        <taxon>unclassified sequences</taxon>
        <taxon>metagenomes</taxon>
        <taxon>organismal metagenomes</taxon>
    </lineage>
</organism>
<sequence>MGIPHYYREIINNYKNIFVPFTNSCTRLFIDFNSVIHQSASTVVTLKPHTYTYTDIYEEIVRNTNLLIEKCNPQELVYIAVDGVAPRAKMVQQRKRRYIAHIKNQMISSFMQQNMMNKHSDWDSNIITPGTDFMKQLDVYLKSHFSSYVKQYQVIISGSDEEGEGEQKIFDHMKACDTSKNTINIINGLDADLIMLSLLSQENILLLRDDTSLVNVNIFRESIMKHMNFDNPSHNYMYDYVFLCFLIGNDFLPNVPFLKIMNGAIDILFASYKKIHVELNEFLVLKDSMFSVNINFLRLLLKSLADNELDNMEYAITHYVNTSIVKSHIPSVPKTNNKVLYKFLTELEQYPLINKHRLVDKYQNCSKVIWQHEYYIDLFGSHEPLDIKKYAKSYIEGLLWTTNYYFNRQYDRFWYYKYNTAPLAKDIFQILISMTDQDISSLQTKLLSNSLSINITPTLQLLCVLPKHSIVNFLPESKHIVEQNFYMYPLGFKMCTFLKKFLWECTPIIPDVDIEKLYNDVMIATKN</sequence>
<keyword evidence="3" id="KW-0269">Exonuclease</keyword>
<feature type="domain" description="Xrn1 helical" evidence="6">
    <location>
        <begin position="370"/>
        <end position="521"/>
    </location>
</feature>
<evidence type="ECO:0000259" key="5">
    <source>
        <dbReference type="Pfam" id="PF03159"/>
    </source>
</evidence>
<dbReference type="Gene3D" id="3.40.50.12390">
    <property type="match status" value="1"/>
</dbReference>
<evidence type="ECO:0008006" key="8">
    <source>
        <dbReference type="Google" id="ProtNLM"/>
    </source>
</evidence>
<comment type="similarity">
    <text evidence="4">Belongs to the 5'-3' exonuclease family.</text>
</comment>
<evidence type="ECO:0000259" key="6">
    <source>
        <dbReference type="Pfam" id="PF17846"/>
    </source>
</evidence>
<name>A0A6C0BFD6_9ZZZZ</name>
<feature type="domain" description="Xrn1 N-terminal" evidence="5">
    <location>
        <begin position="1"/>
        <end position="209"/>
    </location>
</feature>
<evidence type="ECO:0000256" key="1">
    <source>
        <dbReference type="ARBA" id="ARBA00022722"/>
    </source>
</evidence>
<evidence type="ECO:0000256" key="4">
    <source>
        <dbReference type="ARBA" id="ARBA00038299"/>
    </source>
</evidence>
<protein>
    <recommendedName>
        <fullName evidence="8">Xrn1 N-terminal domain-containing protein</fullName>
    </recommendedName>
</protein>
<dbReference type="PANTHER" id="PTHR12341:SF7">
    <property type="entry name" value="5'-3' EXORIBONUCLEASE 1"/>
    <property type="match status" value="1"/>
</dbReference>
<feature type="domain" description="Xrn1 helical" evidence="6">
    <location>
        <begin position="237"/>
        <end position="306"/>
    </location>
</feature>